<evidence type="ECO:0000313" key="2">
    <source>
        <dbReference type="EMBL" id="OQU76277.1"/>
    </source>
</evidence>
<feature type="compositionally biased region" description="Low complexity" evidence="1">
    <location>
        <begin position="71"/>
        <end position="83"/>
    </location>
</feature>
<accession>A0A1W0VSL2</accession>
<dbReference type="Gramene" id="OQU76277">
    <property type="protein sequence ID" value="OQU76277"/>
    <property type="gene ID" value="SORBI_3010G123901"/>
</dbReference>
<sequence length="295" mass="31985">MQEMRWKSDLRDDEANGHLVVKRTLEGTGVDEEECLSEILRVVNGAAAGKANRGDGNDVDQQRSGAPQPPSSSSSSSLSRLTSQCGGRSRGQLVRLARGSAPAPPPLPSPPSEPTRPCWWPPTWLRALPRRWKPEASLFLRPLPDVATRGDQDGDGREARHGGWPPPLSPPLFPSRVSPDNLFSFPPSLPMRGRREQPSSRMRIGVAEPRGGQLRMSAAAAWPPSFPCSGGSAVQHSVAPAGTAGGRRCGLLSPVHRCGFLWSGPHLFAMAPNDKGTRYAKNYMNNIWNYAEVHV</sequence>
<reference evidence="2 3" key="1">
    <citation type="journal article" date="2009" name="Nature">
        <title>The Sorghum bicolor genome and the diversification of grasses.</title>
        <authorList>
            <person name="Paterson A.H."/>
            <person name="Bowers J.E."/>
            <person name="Bruggmann R."/>
            <person name="Dubchak I."/>
            <person name="Grimwood J."/>
            <person name="Gundlach H."/>
            <person name="Haberer G."/>
            <person name="Hellsten U."/>
            <person name="Mitros T."/>
            <person name="Poliakov A."/>
            <person name="Schmutz J."/>
            <person name="Spannagl M."/>
            <person name="Tang H."/>
            <person name="Wang X."/>
            <person name="Wicker T."/>
            <person name="Bharti A.K."/>
            <person name="Chapman J."/>
            <person name="Feltus F.A."/>
            <person name="Gowik U."/>
            <person name="Grigoriev I.V."/>
            <person name="Lyons E."/>
            <person name="Maher C.A."/>
            <person name="Martis M."/>
            <person name="Narechania A."/>
            <person name="Otillar R.P."/>
            <person name="Penning B.W."/>
            <person name="Salamov A.A."/>
            <person name="Wang Y."/>
            <person name="Zhang L."/>
            <person name="Carpita N.C."/>
            <person name="Freeling M."/>
            <person name="Gingle A.R."/>
            <person name="Hash C.T."/>
            <person name="Keller B."/>
            <person name="Klein P."/>
            <person name="Kresovich S."/>
            <person name="McCann M.C."/>
            <person name="Ming R."/>
            <person name="Peterson D.G."/>
            <person name="Mehboob-ur-Rahman"/>
            <person name="Ware D."/>
            <person name="Westhoff P."/>
            <person name="Mayer K.F."/>
            <person name="Messing J."/>
            <person name="Rokhsar D.S."/>
        </authorList>
    </citation>
    <scope>NUCLEOTIDE SEQUENCE [LARGE SCALE GENOMIC DNA]</scope>
    <source>
        <strain evidence="3">cv. BTx623</strain>
    </source>
</reference>
<dbReference type="AlphaFoldDB" id="A0A1W0VSL2"/>
<dbReference type="EMBL" id="CM000769">
    <property type="protein sequence ID" value="OQU76277.1"/>
    <property type="molecule type" value="Genomic_DNA"/>
</dbReference>
<feature type="compositionally biased region" description="Basic and acidic residues" evidence="1">
    <location>
        <begin position="148"/>
        <end position="161"/>
    </location>
</feature>
<name>A0A1W0VSL2_SORBI</name>
<feature type="compositionally biased region" description="Pro residues" evidence="1">
    <location>
        <begin position="102"/>
        <end position="114"/>
    </location>
</feature>
<feature type="region of interest" description="Disordered" evidence="1">
    <location>
        <begin position="145"/>
        <end position="167"/>
    </location>
</feature>
<feature type="region of interest" description="Disordered" evidence="1">
    <location>
        <begin position="47"/>
        <end position="117"/>
    </location>
</feature>
<gene>
    <name evidence="2" type="ORF">SORBI_3010G123901</name>
</gene>
<evidence type="ECO:0000256" key="1">
    <source>
        <dbReference type="SAM" id="MobiDB-lite"/>
    </source>
</evidence>
<keyword evidence="3" id="KW-1185">Reference proteome</keyword>
<dbReference type="Proteomes" id="UP000000768">
    <property type="component" value="Chromosome 10"/>
</dbReference>
<protein>
    <submittedName>
        <fullName evidence="2">Uncharacterized protein</fullName>
    </submittedName>
</protein>
<reference evidence="3" key="2">
    <citation type="journal article" date="2018" name="Plant J.">
        <title>The Sorghum bicolor reference genome: improved assembly, gene annotations, a transcriptome atlas, and signatures of genome organization.</title>
        <authorList>
            <person name="McCormick R.F."/>
            <person name="Truong S.K."/>
            <person name="Sreedasyam A."/>
            <person name="Jenkins J."/>
            <person name="Shu S."/>
            <person name="Sims D."/>
            <person name="Kennedy M."/>
            <person name="Amirebrahimi M."/>
            <person name="Weers B.D."/>
            <person name="McKinley B."/>
            <person name="Mattison A."/>
            <person name="Morishige D.T."/>
            <person name="Grimwood J."/>
            <person name="Schmutz J."/>
            <person name="Mullet J.E."/>
        </authorList>
    </citation>
    <scope>NUCLEOTIDE SEQUENCE [LARGE SCALE GENOMIC DNA]</scope>
    <source>
        <strain evidence="3">cv. BTx623</strain>
    </source>
</reference>
<evidence type="ECO:0000313" key="3">
    <source>
        <dbReference type="Proteomes" id="UP000000768"/>
    </source>
</evidence>
<dbReference type="InParanoid" id="A0A1W0VSL2"/>
<organism evidence="2 3">
    <name type="scientific">Sorghum bicolor</name>
    <name type="common">Sorghum</name>
    <name type="synonym">Sorghum vulgare</name>
    <dbReference type="NCBI Taxonomy" id="4558"/>
    <lineage>
        <taxon>Eukaryota</taxon>
        <taxon>Viridiplantae</taxon>
        <taxon>Streptophyta</taxon>
        <taxon>Embryophyta</taxon>
        <taxon>Tracheophyta</taxon>
        <taxon>Spermatophyta</taxon>
        <taxon>Magnoliopsida</taxon>
        <taxon>Liliopsida</taxon>
        <taxon>Poales</taxon>
        <taxon>Poaceae</taxon>
        <taxon>PACMAD clade</taxon>
        <taxon>Panicoideae</taxon>
        <taxon>Andropogonodae</taxon>
        <taxon>Andropogoneae</taxon>
        <taxon>Sorghinae</taxon>
        <taxon>Sorghum</taxon>
    </lineage>
</organism>
<proteinExistence type="predicted"/>